<evidence type="ECO:0000256" key="5">
    <source>
        <dbReference type="ARBA" id="ARBA00023136"/>
    </source>
</evidence>
<evidence type="ECO:0000256" key="1">
    <source>
        <dbReference type="ARBA" id="ARBA00004167"/>
    </source>
</evidence>
<keyword evidence="5 7" id="KW-0472">Membrane</keyword>
<accession>A0ABM0ZV59</accession>
<feature type="region of interest" description="Disordered" evidence="6">
    <location>
        <begin position="479"/>
        <end position="503"/>
    </location>
</feature>
<feature type="compositionally biased region" description="Basic and acidic residues" evidence="6">
    <location>
        <begin position="493"/>
        <end position="503"/>
    </location>
</feature>
<organism evidence="8 9">
    <name type="scientific">Aplysia californica</name>
    <name type="common">California sea hare</name>
    <dbReference type="NCBI Taxonomy" id="6500"/>
    <lineage>
        <taxon>Eukaryota</taxon>
        <taxon>Metazoa</taxon>
        <taxon>Spiralia</taxon>
        <taxon>Lophotrochozoa</taxon>
        <taxon>Mollusca</taxon>
        <taxon>Gastropoda</taxon>
        <taxon>Heterobranchia</taxon>
        <taxon>Euthyneura</taxon>
        <taxon>Tectipleura</taxon>
        <taxon>Aplysiida</taxon>
        <taxon>Aplysioidea</taxon>
        <taxon>Aplysiidae</taxon>
        <taxon>Aplysia</taxon>
    </lineage>
</organism>
<keyword evidence="4 7" id="KW-1133">Transmembrane helix</keyword>
<dbReference type="GeneID" id="106011124"/>
<sequence>MCDVTYDSRVLGGFIDNVTSAGQVTHMHCLVSIDSTRKWQFQELRSRLHQIHMKNSSVFLSVECRAGGSLSLPWPMKARGLVGLVISGCQLTDRYADFGNTQISGISENLRVLQIEDSIWIRDDSAFERITSPEGLASLTSDYDCGQDSTIEYMVIRNVTDSVSSLDAFATENSPLGDLSTGAGSLTDEELLKMFQLDNNSSDLSSDLSELILDHPRTEVTDQKRNQKINASFSLTPHVNKGDGEKGYLDLLNQVMSLDIGCHYENLRVLDESMSHALPVHHFNVLLQNAVYPKLEILNYSRSGIREISEELHAFRTNFPKLKYLDLSLNYISEVNLSPSNNSNDRDVLILDVRDNAITSLTLSVVQDWAQVTDVFVDIRGNPVVCDSGVAELAQRLHVTASGTENLARYSYILDLTCSGPDHLSGKSVADFYTSQDKDNGLNTVTIGIICGCVVLMVIIVVLVILFLMRARRGSNLSQMDRDSSYKKSSSHVSEKGDIGGYP</sequence>
<dbReference type="Proteomes" id="UP000694888">
    <property type="component" value="Unplaced"/>
</dbReference>
<comment type="subcellular location">
    <subcellularLocation>
        <location evidence="1">Membrane</location>
        <topology evidence="1">Single-pass membrane protein</topology>
    </subcellularLocation>
</comment>
<keyword evidence="8" id="KW-1185">Reference proteome</keyword>
<dbReference type="RefSeq" id="XP_012935108.2">
    <property type="nucleotide sequence ID" value="XM_013079654.2"/>
</dbReference>
<proteinExistence type="predicted"/>
<gene>
    <name evidence="9" type="primary">LOC106011124</name>
</gene>
<dbReference type="InterPro" id="IPR032675">
    <property type="entry name" value="LRR_dom_sf"/>
</dbReference>
<keyword evidence="3" id="KW-0732">Signal</keyword>
<keyword evidence="2 7" id="KW-0812">Transmembrane</keyword>
<evidence type="ECO:0000256" key="2">
    <source>
        <dbReference type="ARBA" id="ARBA00022692"/>
    </source>
</evidence>
<protein>
    <submittedName>
        <fullName evidence="9">Uncharacterized protein LOC106011124</fullName>
    </submittedName>
</protein>
<dbReference type="PANTHER" id="PTHR24365:SF541">
    <property type="entry name" value="PROTEIN TOLL-RELATED"/>
    <property type="match status" value="1"/>
</dbReference>
<evidence type="ECO:0000313" key="9">
    <source>
        <dbReference type="RefSeq" id="XP_012935108.2"/>
    </source>
</evidence>
<feature type="transmembrane region" description="Helical" evidence="7">
    <location>
        <begin position="445"/>
        <end position="469"/>
    </location>
</feature>
<dbReference type="Gene3D" id="3.80.10.10">
    <property type="entry name" value="Ribonuclease Inhibitor"/>
    <property type="match status" value="1"/>
</dbReference>
<dbReference type="SUPFAM" id="SSF52058">
    <property type="entry name" value="L domain-like"/>
    <property type="match status" value="1"/>
</dbReference>
<evidence type="ECO:0000313" key="8">
    <source>
        <dbReference type="Proteomes" id="UP000694888"/>
    </source>
</evidence>
<evidence type="ECO:0000256" key="3">
    <source>
        <dbReference type="ARBA" id="ARBA00022729"/>
    </source>
</evidence>
<evidence type="ECO:0000256" key="6">
    <source>
        <dbReference type="SAM" id="MobiDB-lite"/>
    </source>
</evidence>
<reference evidence="9" key="1">
    <citation type="submission" date="2025-08" db="UniProtKB">
        <authorList>
            <consortium name="RefSeq"/>
        </authorList>
    </citation>
    <scope>IDENTIFICATION</scope>
</reference>
<dbReference type="PANTHER" id="PTHR24365">
    <property type="entry name" value="TOLL-LIKE RECEPTOR"/>
    <property type="match status" value="1"/>
</dbReference>
<evidence type="ECO:0000256" key="7">
    <source>
        <dbReference type="SAM" id="Phobius"/>
    </source>
</evidence>
<evidence type="ECO:0000256" key="4">
    <source>
        <dbReference type="ARBA" id="ARBA00022989"/>
    </source>
</evidence>
<name>A0ABM0ZV59_APLCA</name>